<dbReference type="OrthoDB" id="10019231at2759"/>
<gene>
    <name evidence="2" type="ORF">P154DRAFT_502929</name>
</gene>
<keyword evidence="3" id="KW-1185">Reference proteome</keyword>
<proteinExistence type="predicted"/>
<protein>
    <submittedName>
        <fullName evidence="2">Endo-1,3-1,4-beta-D-glucanase</fullName>
    </submittedName>
</protein>
<dbReference type="SUPFAM" id="SSF53474">
    <property type="entry name" value="alpha/beta-Hydrolases"/>
    <property type="match status" value="1"/>
</dbReference>
<dbReference type="Proteomes" id="UP000799779">
    <property type="component" value="Unassembled WGS sequence"/>
</dbReference>
<evidence type="ECO:0000259" key="1">
    <source>
        <dbReference type="Pfam" id="PF01738"/>
    </source>
</evidence>
<dbReference type="Pfam" id="PF01738">
    <property type="entry name" value="DLH"/>
    <property type="match status" value="1"/>
</dbReference>
<feature type="domain" description="Dienelactone hydrolase" evidence="1">
    <location>
        <begin position="29"/>
        <end position="241"/>
    </location>
</feature>
<accession>A0A6A5VYG1</accession>
<dbReference type="InterPro" id="IPR002925">
    <property type="entry name" value="Dienelactn_hydro"/>
</dbReference>
<dbReference type="PANTHER" id="PTHR17630">
    <property type="entry name" value="DIENELACTONE HYDROLASE"/>
    <property type="match status" value="1"/>
</dbReference>
<dbReference type="GO" id="GO:0016787">
    <property type="term" value="F:hydrolase activity"/>
    <property type="evidence" value="ECO:0007669"/>
    <property type="project" value="InterPro"/>
</dbReference>
<dbReference type="AlphaFoldDB" id="A0A6A5VYG1"/>
<sequence length="243" mass="26765">MTSDCCKSGFAWNGTPTGTETKVAGINTYVTGDSKSAAIFMIHDIFGWTFNNLRVLADHFAKEADATVYLPDFFGGEVIPEETLTNPELKAKVNIGAFLGRHNKAIRYPEMVAVAKELKSKYPKVGGTGYCYGGWALFKLGADPELIDAVSVSHPSLLDKSEIDALKVPVQINAPETDGQLTPELKEYVNKVIPTLNIPYEYVYYPGLVHGFATRANLNDKRQKDGLERAKNATANFLKEFLH</sequence>
<name>A0A6A5VYG1_9PLEO</name>
<dbReference type="Gene3D" id="3.40.50.1820">
    <property type="entry name" value="alpha/beta hydrolase"/>
    <property type="match status" value="1"/>
</dbReference>
<reference evidence="2" key="1">
    <citation type="journal article" date="2020" name="Stud. Mycol.">
        <title>101 Dothideomycetes genomes: a test case for predicting lifestyles and emergence of pathogens.</title>
        <authorList>
            <person name="Haridas S."/>
            <person name="Albert R."/>
            <person name="Binder M."/>
            <person name="Bloem J."/>
            <person name="Labutti K."/>
            <person name="Salamov A."/>
            <person name="Andreopoulos B."/>
            <person name="Baker S."/>
            <person name="Barry K."/>
            <person name="Bills G."/>
            <person name="Bluhm B."/>
            <person name="Cannon C."/>
            <person name="Castanera R."/>
            <person name="Culley D."/>
            <person name="Daum C."/>
            <person name="Ezra D."/>
            <person name="Gonzalez J."/>
            <person name="Henrissat B."/>
            <person name="Kuo A."/>
            <person name="Liang C."/>
            <person name="Lipzen A."/>
            <person name="Lutzoni F."/>
            <person name="Magnuson J."/>
            <person name="Mondo S."/>
            <person name="Nolan M."/>
            <person name="Ohm R."/>
            <person name="Pangilinan J."/>
            <person name="Park H.-J."/>
            <person name="Ramirez L."/>
            <person name="Alfaro M."/>
            <person name="Sun H."/>
            <person name="Tritt A."/>
            <person name="Yoshinaga Y."/>
            <person name="Zwiers L.-H."/>
            <person name="Turgeon B."/>
            <person name="Goodwin S."/>
            <person name="Spatafora J."/>
            <person name="Crous P."/>
            <person name="Grigoriev I."/>
        </authorList>
    </citation>
    <scope>NUCLEOTIDE SEQUENCE</scope>
    <source>
        <strain evidence="2">CBS 123094</strain>
    </source>
</reference>
<dbReference type="PANTHER" id="PTHR17630:SF55">
    <property type="entry name" value="DIENELACTONE HYDROLASE FAMILY PROTEIN (AFU_ORTHOLOGUE AFUA_1G01900)"/>
    <property type="match status" value="1"/>
</dbReference>
<dbReference type="EMBL" id="ML977687">
    <property type="protein sequence ID" value="KAF1993758.1"/>
    <property type="molecule type" value="Genomic_DNA"/>
</dbReference>
<evidence type="ECO:0000313" key="2">
    <source>
        <dbReference type="EMBL" id="KAF1993758.1"/>
    </source>
</evidence>
<organism evidence="2 3">
    <name type="scientific">Amniculicola lignicola CBS 123094</name>
    <dbReference type="NCBI Taxonomy" id="1392246"/>
    <lineage>
        <taxon>Eukaryota</taxon>
        <taxon>Fungi</taxon>
        <taxon>Dikarya</taxon>
        <taxon>Ascomycota</taxon>
        <taxon>Pezizomycotina</taxon>
        <taxon>Dothideomycetes</taxon>
        <taxon>Pleosporomycetidae</taxon>
        <taxon>Pleosporales</taxon>
        <taxon>Amniculicolaceae</taxon>
        <taxon>Amniculicola</taxon>
    </lineage>
</organism>
<dbReference type="InterPro" id="IPR029058">
    <property type="entry name" value="AB_hydrolase_fold"/>
</dbReference>
<evidence type="ECO:0000313" key="3">
    <source>
        <dbReference type="Proteomes" id="UP000799779"/>
    </source>
</evidence>